<feature type="transmembrane region" description="Helical" evidence="1">
    <location>
        <begin position="158"/>
        <end position="178"/>
    </location>
</feature>
<keyword evidence="3" id="KW-1185">Reference proteome</keyword>
<evidence type="ECO:0000313" key="2">
    <source>
        <dbReference type="EMBL" id="KFL37391.1"/>
    </source>
</evidence>
<proteinExistence type="predicted"/>
<accession>A0A087MKI8</accession>
<evidence type="ECO:0000313" key="3">
    <source>
        <dbReference type="Proteomes" id="UP000029085"/>
    </source>
</evidence>
<gene>
    <name evidence="2" type="ORF">N788_09350</name>
</gene>
<dbReference type="PATRIC" id="fig|1121014.3.peg.629"/>
<dbReference type="EMBL" id="AVCJ01000003">
    <property type="protein sequence ID" value="KFL37391.1"/>
    <property type="molecule type" value="Genomic_DNA"/>
</dbReference>
<evidence type="ECO:0008006" key="4">
    <source>
        <dbReference type="Google" id="ProtNLM"/>
    </source>
</evidence>
<keyword evidence="1" id="KW-0812">Transmembrane</keyword>
<reference evidence="2 3" key="2">
    <citation type="journal article" date="2015" name="Stand. Genomic Sci.">
        <title>High quality draft genomic sequence of Arenimonas donghaensis DSM 18148(T).</title>
        <authorList>
            <person name="Chen F."/>
            <person name="Wang H."/>
            <person name="Cao Y."/>
            <person name="Li X."/>
            <person name="Wang G."/>
        </authorList>
    </citation>
    <scope>NUCLEOTIDE SEQUENCE [LARGE SCALE GENOMIC DNA]</scope>
    <source>
        <strain evidence="2 3">HO3-R19</strain>
    </source>
</reference>
<sequence length="234" mass="24663">MNYWPLIGVAWVVAGFALRLNPALTVVSAGVVTGLAAGQSLFGVLALLGDAFVRNRYLGLLLLTLPVIGLLERHGLKEHAQAWIARLRGATSGRLLIAYLATRQIASAIGLTSLGGHPQTVRPLLVPLAEGAAEARHGELDPAQRQSLRALCAATDNVGLFFGEDIFLAFAGVLLIQATLAEQGIVLEPIVIALWGIPTALFAFAIHAGRLSRLDARLAREAARLQRPAPAAGP</sequence>
<keyword evidence="1" id="KW-0472">Membrane</keyword>
<protein>
    <recommendedName>
        <fullName evidence="4">DUF969 domain-containing protein</fullName>
    </recommendedName>
</protein>
<evidence type="ECO:0000256" key="1">
    <source>
        <dbReference type="SAM" id="Phobius"/>
    </source>
</evidence>
<dbReference type="Pfam" id="PF06149">
    <property type="entry name" value="DUF969"/>
    <property type="match status" value="1"/>
</dbReference>
<dbReference type="InterPro" id="IPR010374">
    <property type="entry name" value="DUF969"/>
</dbReference>
<organism evidence="2 3">
    <name type="scientific">Arenimonas donghaensis DSM 18148 = HO3-R19</name>
    <dbReference type="NCBI Taxonomy" id="1121014"/>
    <lineage>
        <taxon>Bacteria</taxon>
        <taxon>Pseudomonadati</taxon>
        <taxon>Pseudomonadota</taxon>
        <taxon>Gammaproteobacteria</taxon>
        <taxon>Lysobacterales</taxon>
        <taxon>Lysobacteraceae</taxon>
        <taxon>Arenimonas</taxon>
    </lineage>
</organism>
<dbReference type="OrthoDB" id="80065at2"/>
<feature type="transmembrane region" description="Helical" evidence="1">
    <location>
        <begin position="190"/>
        <end position="208"/>
    </location>
</feature>
<comment type="caution">
    <text evidence="2">The sequence shown here is derived from an EMBL/GenBank/DDBJ whole genome shotgun (WGS) entry which is preliminary data.</text>
</comment>
<dbReference type="RefSeq" id="WP_034220894.1">
    <property type="nucleotide sequence ID" value="NZ_AVCJ01000003.1"/>
</dbReference>
<dbReference type="STRING" id="1121014.N788_09350"/>
<dbReference type="AlphaFoldDB" id="A0A087MKI8"/>
<reference evidence="3" key="1">
    <citation type="submission" date="2013-08" db="EMBL/GenBank/DDBJ databases">
        <title>Genome sequencing of Arenimonas donghaensis.</title>
        <authorList>
            <person name="Chen F."/>
            <person name="Wang G."/>
        </authorList>
    </citation>
    <scope>NUCLEOTIDE SEQUENCE [LARGE SCALE GENOMIC DNA]</scope>
    <source>
        <strain evidence="3">HO3-R19</strain>
    </source>
</reference>
<keyword evidence="1" id="KW-1133">Transmembrane helix</keyword>
<name>A0A087MKI8_9GAMM</name>
<dbReference type="Proteomes" id="UP000029085">
    <property type="component" value="Unassembled WGS sequence"/>
</dbReference>